<dbReference type="Proteomes" id="UP000316304">
    <property type="component" value="Unassembled WGS sequence"/>
</dbReference>
<dbReference type="PRINTS" id="PR00081">
    <property type="entry name" value="GDHRDH"/>
</dbReference>
<comment type="caution">
    <text evidence="2">The sequence shown here is derived from an EMBL/GenBank/DDBJ whole genome shotgun (WGS) entry which is preliminary data.</text>
</comment>
<name>A0A5C6CDM6_9BACT</name>
<comment type="similarity">
    <text evidence="1">Belongs to the short-chain dehydrogenases/reductases (SDR) family.</text>
</comment>
<evidence type="ECO:0000256" key="1">
    <source>
        <dbReference type="ARBA" id="ARBA00006484"/>
    </source>
</evidence>
<dbReference type="Gene3D" id="3.40.50.720">
    <property type="entry name" value="NAD(P)-binding Rossmann-like Domain"/>
    <property type="match status" value="1"/>
</dbReference>
<dbReference type="InterPro" id="IPR036291">
    <property type="entry name" value="NAD(P)-bd_dom_sf"/>
</dbReference>
<dbReference type="GO" id="GO:0030497">
    <property type="term" value="P:fatty acid elongation"/>
    <property type="evidence" value="ECO:0007669"/>
    <property type="project" value="TreeGrafter"/>
</dbReference>
<evidence type="ECO:0000313" key="2">
    <source>
        <dbReference type="EMBL" id="TWU21584.1"/>
    </source>
</evidence>
<organism evidence="2 3">
    <name type="scientific">Novipirellula galeiformis</name>
    <dbReference type="NCBI Taxonomy" id="2528004"/>
    <lineage>
        <taxon>Bacteria</taxon>
        <taxon>Pseudomonadati</taxon>
        <taxon>Planctomycetota</taxon>
        <taxon>Planctomycetia</taxon>
        <taxon>Pirellulales</taxon>
        <taxon>Pirellulaceae</taxon>
        <taxon>Novipirellula</taxon>
    </lineage>
</organism>
<protein>
    <submittedName>
        <fullName evidence="2">3-oxoacyl-[acyl-carrier-protein] reductase FabG</fullName>
        <ecNumber evidence="2">1.1.1.100</ecNumber>
    </submittedName>
</protein>
<dbReference type="OrthoDB" id="248827at2"/>
<sequence>MKRQRGVVERNREFCGTNAVVTGASSGIGRATALELSRRGVDRIVIHYRRNLEGAKQTARECGELGAQPVLLAADLGDFTAIEAFANQCWNELGVIHSWVNNAGVDVLTGEFAALDFGEKLNQLLQVDVIGTIHLSRLVVSRMSEQTLELPASMAFIGWDQSSAGMEGDAGQMFGPVKAAITAFAQSLAQTVAPKIRVNVVAPGWIQTSWGHTTSEYWDARARNESLMNRWGAPADIARAIAFVSAPENTFVTSQVIEVNGGWNRRYDR</sequence>
<reference evidence="2 3" key="1">
    <citation type="submission" date="2019-02" db="EMBL/GenBank/DDBJ databases">
        <title>Deep-cultivation of Planctomycetes and their phenomic and genomic characterization uncovers novel biology.</title>
        <authorList>
            <person name="Wiegand S."/>
            <person name="Jogler M."/>
            <person name="Boedeker C."/>
            <person name="Pinto D."/>
            <person name="Vollmers J."/>
            <person name="Rivas-Marin E."/>
            <person name="Kohn T."/>
            <person name="Peeters S.H."/>
            <person name="Heuer A."/>
            <person name="Rast P."/>
            <person name="Oberbeckmann S."/>
            <person name="Bunk B."/>
            <person name="Jeske O."/>
            <person name="Meyerdierks A."/>
            <person name="Storesund J.E."/>
            <person name="Kallscheuer N."/>
            <person name="Luecker S."/>
            <person name="Lage O.M."/>
            <person name="Pohl T."/>
            <person name="Merkel B.J."/>
            <person name="Hornburger P."/>
            <person name="Mueller R.-W."/>
            <person name="Bruemmer F."/>
            <person name="Labrenz M."/>
            <person name="Spormann A.M."/>
            <person name="Op Den Camp H."/>
            <person name="Overmann J."/>
            <person name="Amann R."/>
            <person name="Jetten M.S.M."/>
            <person name="Mascher T."/>
            <person name="Medema M.H."/>
            <person name="Devos D.P."/>
            <person name="Kaster A.-K."/>
            <person name="Ovreas L."/>
            <person name="Rohde M."/>
            <person name="Galperin M.Y."/>
            <person name="Jogler C."/>
        </authorList>
    </citation>
    <scope>NUCLEOTIDE SEQUENCE [LARGE SCALE GENOMIC DNA]</scope>
    <source>
        <strain evidence="2 3">Pla52o</strain>
    </source>
</reference>
<dbReference type="EMBL" id="SJPT01000006">
    <property type="protein sequence ID" value="TWU21584.1"/>
    <property type="molecule type" value="Genomic_DNA"/>
</dbReference>
<dbReference type="InterPro" id="IPR002347">
    <property type="entry name" value="SDR_fam"/>
</dbReference>
<dbReference type="SUPFAM" id="SSF51735">
    <property type="entry name" value="NAD(P)-binding Rossmann-fold domains"/>
    <property type="match status" value="1"/>
</dbReference>
<dbReference type="CDD" id="cd05233">
    <property type="entry name" value="SDR_c"/>
    <property type="match status" value="1"/>
</dbReference>
<dbReference type="EC" id="1.1.1.100" evidence="2"/>
<proteinExistence type="inferred from homology"/>
<evidence type="ECO:0000313" key="3">
    <source>
        <dbReference type="Proteomes" id="UP000316304"/>
    </source>
</evidence>
<dbReference type="PANTHER" id="PTHR42760">
    <property type="entry name" value="SHORT-CHAIN DEHYDROGENASES/REDUCTASES FAMILY MEMBER"/>
    <property type="match status" value="1"/>
</dbReference>
<dbReference type="PANTHER" id="PTHR42760:SF40">
    <property type="entry name" value="3-OXOACYL-[ACYL-CARRIER-PROTEIN] REDUCTASE, CHLOROPLASTIC"/>
    <property type="match status" value="1"/>
</dbReference>
<keyword evidence="3" id="KW-1185">Reference proteome</keyword>
<accession>A0A5C6CDM6</accession>
<dbReference type="GO" id="GO:0004316">
    <property type="term" value="F:3-oxoacyl-[acyl-carrier-protein] reductase (NADPH) activity"/>
    <property type="evidence" value="ECO:0007669"/>
    <property type="project" value="UniProtKB-EC"/>
</dbReference>
<dbReference type="Pfam" id="PF13561">
    <property type="entry name" value="adh_short_C2"/>
    <property type="match status" value="1"/>
</dbReference>
<keyword evidence="2" id="KW-0560">Oxidoreductase</keyword>
<dbReference type="AlphaFoldDB" id="A0A5C6CDM6"/>
<gene>
    <name evidence="2" type="primary">fabG_6</name>
    <name evidence="2" type="ORF">Pla52o_37710</name>
</gene>
<dbReference type="RefSeq" id="WP_146595894.1">
    <property type="nucleotide sequence ID" value="NZ_SJPT01000006.1"/>
</dbReference>